<dbReference type="Proteomes" id="UP000001292">
    <property type="component" value="Unassembled WGS sequence"/>
</dbReference>
<evidence type="ECO:0000313" key="2">
    <source>
        <dbReference type="EMBL" id="EDW45316.1"/>
    </source>
</evidence>
<evidence type="ECO:0000313" key="4">
    <source>
        <dbReference type="Proteomes" id="UP000001292"/>
    </source>
</evidence>
<dbReference type="AlphaFoldDB" id="B4IMY0"/>
<evidence type="ECO:0000313" key="3">
    <source>
        <dbReference type="EMBL" id="EDW52820.1"/>
    </source>
</evidence>
<name>B4IMY0_DROSE</name>
<keyword evidence="1" id="KW-0472">Membrane</keyword>
<keyword evidence="4" id="KW-1185">Reference proteome</keyword>
<keyword evidence="1" id="KW-1133">Transmembrane helix</keyword>
<organism evidence="4">
    <name type="scientific">Drosophila sechellia</name>
    <name type="common">Fruit fly</name>
    <dbReference type="NCBI Taxonomy" id="7238"/>
    <lineage>
        <taxon>Eukaryota</taxon>
        <taxon>Metazoa</taxon>
        <taxon>Ecdysozoa</taxon>
        <taxon>Arthropoda</taxon>
        <taxon>Hexapoda</taxon>
        <taxon>Insecta</taxon>
        <taxon>Pterygota</taxon>
        <taxon>Neoptera</taxon>
        <taxon>Endopterygota</taxon>
        <taxon>Diptera</taxon>
        <taxon>Brachycera</taxon>
        <taxon>Muscomorpha</taxon>
        <taxon>Ephydroidea</taxon>
        <taxon>Drosophilidae</taxon>
        <taxon>Drosophila</taxon>
        <taxon>Sophophora</taxon>
    </lineage>
</organism>
<accession>B4IMY0</accession>
<dbReference type="InterPro" id="IPR006876">
    <property type="entry name" value="LMBR1-like_membr_prot"/>
</dbReference>
<keyword evidence="1" id="KW-0812">Transmembrane</keyword>
<proteinExistence type="predicted"/>
<feature type="transmembrane region" description="Helical" evidence="1">
    <location>
        <begin position="30"/>
        <end position="51"/>
    </location>
</feature>
<gene>
    <name evidence="3" type="primary">Dsec\GM23983</name>
    <name evidence="2" type="synonym">Dsec\GM13126</name>
    <name evidence="2" type="ORF">Dsec_GM13126</name>
    <name evidence="3" type="ORF">Dsec_GM23983</name>
    <name evidence="3" type="ORF">GM13126</name>
    <name evidence="3" type="ORF">GM23983</name>
</gene>
<dbReference type="EMBL" id="CH689474">
    <property type="protein sequence ID" value="EDW45316.1"/>
    <property type="molecule type" value="Genomic_DNA"/>
</dbReference>
<reference evidence="3 4" key="1">
    <citation type="journal article" date="2007" name="Nature">
        <title>Evolution of genes and genomes on the Drosophila phylogeny.</title>
        <authorList>
            <consortium name="Drosophila 12 Genomes Consortium"/>
            <person name="Clark A.G."/>
            <person name="Eisen M.B."/>
            <person name="Smith D.R."/>
            <person name="Bergman C.M."/>
            <person name="Oliver B."/>
            <person name="Markow T.A."/>
            <person name="Kaufman T.C."/>
            <person name="Kellis M."/>
            <person name="Gelbart W."/>
            <person name="Iyer V.N."/>
            <person name="Pollard D.A."/>
            <person name="Sackton T.B."/>
            <person name="Larracuente A.M."/>
            <person name="Singh N.D."/>
            <person name="Abad J.P."/>
            <person name="Abt D.N."/>
            <person name="Adryan B."/>
            <person name="Aguade M."/>
            <person name="Akashi H."/>
            <person name="Anderson W.W."/>
            <person name="Aquadro C.F."/>
            <person name="Ardell D.H."/>
            <person name="Arguello R."/>
            <person name="Artieri C.G."/>
            <person name="Barbash D.A."/>
            <person name="Barker D."/>
            <person name="Barsanti P."/>
            <person name="Batterham P."/>
            <person name="Batzoglou S."/>
            <person name="Begun D."/>
            <person name="Bhutkar A."/>
            <person name="Blanco E."/>
            <person name="Bosak S.A."/>
            <person name="Bradley R.K."/>
            <person name="Brand A.D."/>
            <person name="Brent M.R."/>
            <person name="Brooks A.N."/>
            <person name="Brown R.H."/>
            <person name="Butlin R.K."/>
            <person name="Caggese C."/>
            <person name="Calvi B.R."/>
            <person name="Bernardo de Carvalho A."/>
            <person name="Caspi A."/>
            <person name="Castrezana S."/>
            <person name="Celniker S.E."/>
            <person name="Chang J.L."/>
            <person name="Chapple C."/>
            <person name="Chatterji S."/>
            <person name="Chinwalla A."/>
            <person name="Civetta A."/>
            <person name="Clifton S.W."/>
            <person name="Comeron J.M."/>
            <person name="Costello J.C."/>
            <person name="Coyne J.A."/>
            <person name="Daub J."/>
            <person name="David R.G."/>
            <person name="Delcher A.L."/>
            <person name="Delehaunty K."/>
            <person name="Do C.B."/>
            <person name="Ebling H."/>
            <person name="Edwards K."/>
            <person name="Eickbush T."/>
            <person name="Evans J.D."/>
            <person name="Filipski A."/>
            <person name="Findeiss S."/>
            <person name="Freyhult E."/>
            <person name="Fulton L."/>
            <person name="Fulton R."/>
            <person name="Garcia A.C."/>
            <person name="Gardiner A."/>
            <person name="Garfield D.A."/>
            <person name="Garvin B.E."/>
            <person name="Gibson G."/>
            <person name="Gilbert D."/>
            <person name="Gnerre S."/>
            <person name="Godfrey J."/>
            <person name="Good R."/>
            <person name="Gotea V."/>
            <person name="Gravely B."/>
            <person name="Greenberg A.J."/>
            <person name="Griffiths-Jones S."/>
            <person name="Gross S."/>
            <person name="Guigo R."/>
            <person name="Gustafson E.A."/>
            <person name="Haerty W."/>
            <person name="Hahn M.W."/>
            <person name="Halligan D.L."/>
            <person name="Halpern A.L."/>
            <person name="Halter G.M."/>
            <person name="Han M.V."/>
            <person name="Heger A."/>
            <person name="Hillier L."/>
            <person name="Hinrichs A.S."/>
            <person name="Holmes I."/>
            <person name="Hoskins R.A."/>
            <person name="Hubisz M.J."/>
            <person name="Hultmark D."/>
            <person name="Huntley M.A."/>
            <person name="Jaffe D.B."/>
            <person name="Jagadeeshan S."/>
            <person name="Jeck W.R."/>
            <person name="Johnson J."/>
            <person name="Jones C.D."/>
            <person name="Jordan W.C."/>
            <person name="Karpen G.H."/>
            <person name="Kataoka E."/>
            <person name="Keightley P.D."/>
            <person name="Kheradpour P."/>
            <person name="Kirkness E.F."/>
            <person name="Koerich L.B."/>
            <person name="Kristiansen K."/>
            <person name="Kudrna D."/>
            <person name="Kulathinal R.J."/>
            <person name="Kumar S."/>
            <person name="Kwok R."/>
            <person name="Lander E."/>
            <person name="Langley C.H."/>
            <person name="Lapoint R."/>
            <person name="Lazzaro B.P."/>
            <person name="Lee S.J."/>
            <person name="Levesque L."/>
            <person name="Li R."/>
            <person name="Lin C.F."/>
            <person name="Lin M.F."/>
            <person name="Lindblad-Toh K."/>
            <person name="Llopart A."/>
            <person name="Long M."/>
            <person name="Low L."/>
            <person name="Lozovsky E."/>
            <person name="Lu J."/>
            <person name="Luo M."/>
            <person name="Machado C.A."/>
            <person name="Makalowski W."/>
            <person name="Marzo M."/>
            <person name="Matsuda M."/>
            <person name="Matzkin L."/>
            <person name="McAllister B."/>
            <person name="McBride C.S."/>
            <person name="McKernan B."/>
            <person name="McKernan K."/>
            <person name="Mendez-Lago M."/>
            <person name="Minx P."/>
            <person name="Mollenhauer M.U."/>
            <person name="Montooth K."/>
            <person name="Mount S.M."/>
            <person name="Mu X."/>
            <person name="Myers E."/>
            <person name="Negre B."/>
            <person name="Newfeld S."/>
            <person name="Nielsen R."/>
            <person name="Noor M.A."/>
            <person name="O'Grady P."/>
            <person name="Pachter L."/>
            <person name="Papaceit M."/>
            <person name="Parisi M.J."/>
            <person name="Parisi M."/>
            <person name="Parts L."/>
            <person name="Pedersen J.S."/>
            <person name="Pesole G."/>
            <person name="Phillippy A.M."/>
            <person name="Ponting C.P."/>
            <person name="Pop M."/>
            <person name="Porcelli D."/>
            <person name="Powell J.R."/>
            <person name="Prohaska S."/>
            <person name="Pruitt K."/>
            <person name="Puig M."/>
            <person name="Quesneville H."/>
            <person name="Ram K.R."/>
            <person name="Rand D."/>
            <person name="Rasmussen M.D."/>
            <person name="Reed L.K."/>
            <person name="Reenan R."/>
            <person name="Reily A."/>
            <person name="Remington K.A."/>
            <person name="Rieger T.T."/>
            <person name="Ritchie M.G."/>
            <person name="Robin C."/>
            <person name="Rogers Y.H."/>
            <person name="Rohde C."/>
            <person name="Rozas J."/>
            <person name="Rubenfield M.J."/>
            <person name="Ruiz A."/>
            <person name="Russo S."/>
            <person name="Salzberg S.L."/>
            <person name="Sanchez-Gracia A."/>
            <person name="Saranga D.J."/>
            <person name="Sato H."/>
            <person name="Schaeffer S.W."/>
            <person name="Schatz M.C."/>
            <person name="Schlenke T."/>
            <person name="Schwartz R."/>
            <person name="Segarra C."/>
            <person name="Singh R.S."/>
            <person name="Sirot L."/>
            <person name="Sirota M."/>
            <person name="Sisneros N.B."/>
            <person name="Smith C.D."/>
            <person name="Smith T.F."/>
            <person name="Spieth J."/>
            <person name="Stage D.E."/>
            <person name="Stark A."/>
            <person name="Stephan W."/>
            <person name="Strausberg R.L."/>
            <person name="Strempel S."/>
            <person name="Sturgill D."/>
            <person name="Sutton G."/>
            <person name="Sutton G.G."/>
            <person name="Tao W."/>
            <person name="Teichmann S."/>
            <person name="Tobari Y.N."/>
            <person name="Tomimura Y."/>
            <person name="Tsolas J.M."/>
            <person name="Valente V.L."/>
            <person name="Venter E."/>
            <person name="Venter J.C."/>
            <person name="Vicario S."/>
            <person name="Vieira F.G."/>
            <person name="Vilella A.J."/>
            <person name="Villasante A."/>
            <person name="Walenz B."/>
            <person name="Wang J."/>
            <person name="Wasserman M."/>
            <person name="Watts T."/>
            <person name="Wilson D."/>
            <person name="Wilson R.K."/>
            <person name="Wing R.A."/>
            <person name="Wolfner M.F."/>
            <person name="Wong A."/>
            <person name="Wong G.K."/>
            <person name="Wu C.I."/>
            <person name="Wu G."/>
            <person name="Yamamoto D."/>
            <person name="Yang H.P."/>
            <person name="Yang S.P."/>
            <person name="Yorke J.A."/>
            <person name="Yoshida K."/>
            <person name="Zdobnov E."/>
            <person name="Zhang P."/>
            <person name="Zhang Y."/>
            <person name="Zimin A.V."/>
            <person name="Baldwin J."/>
            <person name="Abdouelleil A."/>
            <person name="Abdulkadir J."/>
            <person name="Abebe A."/>
            <person name="Abera B."/>
            <person name="Abreu J."/>
            <person name="Acer S.C."/>
            <person name="Aftuck L."/>
            <person name="Alexander A."/>
            <person name="An P."/>
            <person name="Anderson E."/>
            <person name="Anderson S."/>
            <person name="Arachi H."/>
            <person name="Azer M."/>
            <person name="Bachantsang P."/>
            <person name="Barry A."/>
            <person name="Bayul T."/>
            <person name="Berlin A."/>
            <person name="Bessette D."/>
            <person name="Bloom T."/>
            <person name="Blye J."/>
            <person name="Boguslavskiy L."/>
            <person name="Bonnet C."/>
            <person name="Boukhgalter B."/>
            <person name="Bourzgui I."/>
            <person name="Brown A."/>
            <person name="Cahill P."/>
            <person name="Channer S."/>
            <person name="Cheshatsang Y."/>
            <person name="Chuda L."/>
            <person name="Citroen M."/>
            <person name="Collymore A."/>
            <person name="Cooke P."/>
            <person name="Costello M."/>
            <person name="D'Aco K."/>
            <person name="Daza R."/>
            <person name="De Haan G."/>
            <person name="DeGray S."/>
            <person name="DeMaso C."/>
            <person name="Dhargay N."/>
            <person name="Dooley K."/>
            <person name="Dooley E."/>
            <person name="Doricent M."/>
            <person name="Dorje P."/>
            <person name="Dorjee K."/>
            <person name="Dupes A."/>
            <person name="Elong R."/>
            <person name="Falk J."/>
            <person name="Farina A."/>
            <person name="Faro S."/>
            <person name="Ferguson D."/>
            <person name="Fisher S."/>
            <person name="Foley C.D."/>
            <person name="Franke A."/>
            <person name="Friedrich D."/>
            <person name="Gadbois L."/>
            <person name="Gearin G."/>
            <person name="Gearin C.R."/>
            <person name="Giannoukos G."/>
            <person name="Goode T."/>
            <person name="Graham J."/>
            <person name="Grandbois E."/>
            <person name="Grewal S."/>
            <person name="Gyaltsen K."/>
            <person name="Hafez N."/>
            <person name="Hagos B."/>
            <person name="Hall J."/>
            <person name="Henson C."/>
            <person name="Hollinger A."/>
            <person name="Honan T."/>
            <person name="Huard M.D."/>
            <person name="Hughes L."/>
            <person name="Hurhula B."/>
            <person name="Husby M.E."/>
            <person name="Kamat A."/>
            <person name="Kanga B."/>
            <person name="Kashin S."/>
            <person name="Khazanovich D."/>
            <person name="Kisner P."/>
            <person name="Lance K."/>
            <person name="Lara M."/>
            <person name="Lee W."/>
            <person name="Lennon N."/>
            <person name="Letendre F."/>
            <person name="LeVine R."/>
            <person name="Lipovsky A."/>
            <person name="Liu X."/>
            <person name="Liu J."/>
            <person name="Liu S."/>
            <person name="Lokyitsang T."/>
            <person name="Lokyitsang Y."/>
            <person name="Lubonja R."/>
            <person name="Lui A."/>
            <person name="MacDonald P."/>
            <person name="Magnisalis V."/>
            <person name="Maru K."/>
            <person name="Matthews C."/>
            <person name="McCusker W."/>
            <person name="McDonough S."/>
            <person name="Mehta T."/>
            <person name="Meldrim J."/>
            <person name="Meneus L."/>
            <person name="Mihai O."/>
            <person name="Mihalev A."/>
            <person name="Mihova T."/>
            <person name="Mittelman R."/>
            <person name="Mlenga V."/>
            <person name="Montmayeur A."/>
            <person name="Mulrain L."/>
            <person name="Navidi A."/>
            <person name="Naylor J."/>
            <person name="Negash T."/>
            <person name="Nguyen T."/>
            <person name="Nguyen N."/>
            <person name="Nicol R."/>
            <person name="Norbu C."/>
            <person name="Norbu N."/>
            <person name="Novod N."/>
            <person name="O'Neill B."/>
            <person name="Osman S."/>
            <person name="Markiewicz E."/>
            <person name="Oyono O.L."/>
            <person name="Patti C."/>
            <person name="Phunkhang P."/>
            <person name="Pierre F."/>
            <person name="Priest M."/>
            <person name="Raghuraman S."/>
            <person name="Rege F."/>
            <person name="Reyes R."/>
            <person name="Rise C."/>
            <person name="Rogov P."/>
            <person name="Ross K."/>
            <person name="Ryan E."/>
            <person name="Settipalli S."/>
            <person name="Shea T."/>
            <person name="Sherpa N."/>
            <person name="Shi L."/>
            <person name="Shih D."/>
            <person name="Sparrow T."/>
            <person name="Spaulding J."/>
            <person name="Stalker J."/>
            <person name="Stange-Thomann N."/>
            <person name="Stavropoulos S."/>
            <person name="Stone C."/>
            <person name="Strader C."/>
            <person name="Tesfaye S."/>
            <person name="Thomson T."/>
            <person name="Thoulutsang Y."/>
            <person name="Thoulutsang D."/>
            <person name="Topham K."/>
            <person name="Topping I."/>
            <person name="Tsamla T."/>
            <person name="Vassiliev H."/>
            <person name="Vo A."/>
            <person name="Wangchuk T."/>
            <person name="Wangdi T."/>
            <person name="Weiand M."/>
            <person name="Wilkinson J."/>
            <person name="Wilson A."/>
            <person name="Yadav S."/>
            <person name="Young G."/>
            <person name="Yu Q."/>
            <person name="Zembek L."/>
            <person name="Zhong D."/>
            <person name="Zimmer A."/>
            <person name="Zwirko Z."/>
            <person name="Jaffe D.B."/>
            <person name="Alvarez P."/>
            <person name="Brockman W."/>
            <person name="Butler J."/>
            <person name="Chin C."/>
            <person name="Gnerre S."/>
            <person name="Grabherr M."/>
            <person name="Kleber M."/>
            <person name="Mauceli E."/>
            <person name="MacCallum I."/>
        </authorList>
    </citation>
    <scope>NUCLEOTIDE SEQUENCE [LARGE SCALE GENOMIC DNA]</scope>
    <source>
        <strain evidence="3">Rob3c</strain>
        <strain evidence="4">Rob3c / Tucson 14021-0248.25</strain>
    </source>
</reference>
<reference evidence="3" key="2">
    <citation type="submission" date="2008-06" db="EMBL/GenBank/DDBJ databases">
        <authorList>
            <consortium name="FlyBase"/>
        </authorList>
    </citation>
    <scope>NUCLEOTIDE SEQUENCE</scope>
    <source>
        <strain evidence="3">Rob3c</strain>
    </source>
</reference>
<evidence type="ECO:0000256" key="1">
    <source>
        <dbReference type="SAM" id="Phobius"/>
    </source>
</evidence>
<dbReference type="EMBL" id="CH481247">
    <property type="protein sequence ID" value="EDW52820.1"/>
    <property type="molecule type" value="Genomic_DNA"/>
</dbReference>
<sequence>MAYLLSFGIVAALFLASISLYRYGNIPRQHILVTLSVLTAWCFSFLIVFTIPLDVTSVSWNVELENHLQSNIATIGNNRNYESTKYLVTSI</sequence>
<dbReference type="HOGENOM" id="CLU_2429407_0_0_1"/>
<dbReference type="Pfam" id="PF04791">
    <property type="entry name" value="LMBR1"/>
    <property type="match status" value="1"/>
</dbReference>
<protein>
    <submittedName>
        <fullName evidence="2">GM13126</fullName>
    </submittedName>
    <submittedName>
        <fullName evidence="3">GM23983</fullName>
    </submittedName>
</protein>